<gene>
    <name evidence="1" type="ordered locus">Plabr_1605</name>
</gene>
<organism evidence="1 2">
    <name type="scientific">Rubinisphaera brasiliensis (strain ATCC 49424 / DSM 5305 / JCM 21570 / IAM 15109 / NBRC 103401 / IFAM 1448)</name>
    <name type="common">Planctomyces brasiliensis</name>
    <dbReference type="NCBI Taxonomy" id="756272"/>
    <lineage>
        <taxon>Bacteria</taxon>
        <taxon>Pseudomonadati</taxon>
        <taxon>Planctomycetota</taxon>
        <taxon>Planctomycetia</taxon>
        <taxon>Planctomycetales</taxon>
        <taxon>Planctomycetaceae</taxon>
        <taxon>Rubinisphaera</taxon>
    </lineage>
</organism>
<dbReference type="InterPro" id="IPR013078">
    <property type="entry name" value="His_Pase_superF_clade-1"/>
</dbReference>
<dbReference type="Proteomes" id="UP000006860">
    <property type="component" value="Chromosome"/>
</dbReference>
<protein>
    <submittedName>
        <fullName evidence="1">Phosphoglycerate mutase</fullName>
    </submittedName>
</protein>
<dbReference type="SMART" id="SM00855">
    <property type="entry name" value="PGAM"/>
    <property type="match status" value="1"/>
</dbReference>
<dbReference type="KEGG" id="pbs:Plabr_1605"/>
<dbReference type="PANTHER" id="PTHR48100">
    <property type="entry name" value="BROAD-SPECIFICITY PHOSPHATASE YOR283W-RELATED"/>
    <property type="match status" value="1"/>
</dbReference>
<dbReference type="AlphaFoldDB" id="F0SSE5"/>
<dbReference type="InterPro" id="IPR050275">
    <property type="entry name" value="PGM_Phosphatase"/>
</dbReference>
<dbReference type="InterPro" id="IPR029033">
    <property type="entry name" value="His_PPase_superfam"/>
</dbReference>
<name>F0SSE5_RUBBR</name>
<dbReference type="EMBL" id="CP002546">
    <property type="protein sequence ID" value="ADY59216.1"/>
    <property type="molecule type" value="Genomic_DNA"/>
</dbReference>
<dbReference type="PIRSF" id="PIRSF000709">
    <property type="entry name" value="6PFK_2-Ptase"/>
    <property type="match status" value="1"/>
</dbReference>
<reference evidence="2" key="1">
    <citation type="submission" date="2011-02" db="EMBL/GenBank/DDBJ databases">
        <title>The complete genome of Planctomyces brasiliensis DSM 5305.</title>
        <authorList>
            <person name="Lucas S."/>
            <person name="Copeland A."/>
            <person name="Lapidus A."/>
            <person name="Bruce D."/>
            <person name="Goodwin L."/>
            <person name="Pitluck S."/>
            <person name="Kyrpides N."/>
            <person name="Mavromatis K."/>
            <person name="Pagani I."/>
            <person name="Ivanova N."/>
            <person name="Ovchinnikova G."/>
            <person name="Lu M."/>
            <person name="Detter J.C."/>
            <person name="Han C."/>
            <person name="Land M."/>
            <person name="Hauser L."/>
            <person name="Markowitz V."/>
            <person name="Cheng J.-F."/>
            <person name="Hugenholtz P."/>
            <person name="Woyke T."/>
            <person name="Wu D."/>
            <person name="Tindall B."/>
            <person name="Pomrenke H.G."/>
            <person name="Brambilla E."/>
            <person name="Klenk H.-P."/>
            <person name="Eisen J.A."/>
        </authorList>
    </citation>
    <scope>NUCLEOTIDE SEQUENCE [LARGE SCALE GENOMIC DNA]</scope>
    <source>
        <strain evidence="2">ATCC 49424 / DSM 5305 / JCM 21570 / NBRC 103401 / IFAM 1448</strain>
    </source>
</reference>
<dbReference type="Pfam" id="PF00300">
    <property type="entry name" value="His_Phos_1"/>
    <property type="match status" value="1"/>
</dbReference>
<dbReference type="STRING" id="756272.Plabr_1605"/>
<evidence type="ECO:0000313" key="1">
    <source>
        <dbReference type="EMBL" id="ADY59216.1"/>
    </source>
</evidence>
<dbReference type="SUPFAM" id="SSF53254">
    <property type="entry name" value="Phosphoglycerate mutase-like"/>
    <property type="match status" value="1"/>
</dbReference>
<dbReference type="eggNOG" id="COG0406">
    <property type="taxonomic scope" value="Bacteria"/>
</dbReference>
<evidence type="ECO:0000313" key="2">
    <source>
        <dbReference type="Proteomes" id="UP000006860"/>
    </source>
</evidence>
<dbReference type="GO" id="GO:0016791">
    <property type="term" value="F:phosphatase activity"/>
    <property type="evidence" value="ECO:0007669"/>
    <property type="project" value="TreeGrafter"/>
</dbReference>
<dbReference type="RefSeq" id="WP_013627943.1">
    <property type="nucleotide sequence ID" value="NC_015174.1"/>
</dbReference>
<proteinExistence type="predicted"/>
<dbReference type="OrthoDB" id="9782128at2"/>
<keyword evidence="2" id="KW-1185">Reference proteome</keyword>
<dbReference type="CDD" id="cd07067">
    <property type="entry name" value="HP_PGM_like"/>
    <property type="match status" value="1"/>
</dbReference>
<dbReference type="HOGENOM" id="CLU_033323_8_4_0"/>
<sequence length="214" mass="24024">MLNSPADDTAVMLLIRHGATDANLQKPYILQGRTLNGPLSTVGIEQVSRAQAFLSNFPIDRVYASPMRRAVQTAELIAQPHELTVETIDEIVEVDVGEWESKSWDVIEQRDPEDYARFMADPANTPYKGGESYLHVRDRVVPAFHSLAERNLGKMIVVVAHNVVNRSLLAHTLNLDMRYAKDIKQNNACVNILRFKEGKLDVMTMNGIFHLGDV</sequence>
<accession>F0SSE5</accession>
<dbReference type="Gene3D" id="3.40.50.1240">
    <property type="entry name" value="Phosphoglycerate mutase-like"/>
    <property type="match status" value="1"/>
</dbReference>